<keyword evidence="1" id="KW-1133">Transmembrane helix</keyword>
<proteinExistence type="predicted"/>
<dbReference type="Proteomes" id="UP001627408">
    <property type="component" value="Unassembled WGS sequence"/>
</dbReference>
<comment type="caution">
    <text evidence="2">The sequence shown here is derived from an EMBL/GenBank/DDBJ whole genome shotgun (WGS) entry which is preliminary data.</text>
</comment>
<name>A0ABW8USV1_9RHOB</name>
<organism evidence="2 3">
    <name type="scientific">Tateyamaria armeniaca</name>
    <dbReference type="NCBI Taxonomy" id="2518930"/>
    <lineage>
        <taxon>Bacteria</taxon>
        <taxon>Pseudomonadati</taxon>
        <taxon>Pseudomonadota</taxon>
        <taxon>Alphaproteobacteria</taxon>
        <taxon>Rhodobacterales</taxon>
        <taxon>Roseobacteraceae</taxon>
        <taxon>Tateyamaria</taxon>
    </lineage>
</organism>
<dbReference type="RefSeq" id="WP_407591883.1">
    <property type="nucleotide sequence ID" value="NZ_JBHDIY010000002.1"/>
</dbReference>
<keyword evidence="3" id="KW-1185">Reference proteome</keyword>
<dbReference type="EMBL" id="JBHDIY010000002">
    <property type="protein sequence ID" value="MFL4470002.1"/>
    <property type="molecule type" value="Genomic_DNA"/>
</dbReference>
<reference evidence="2 3" key="1">
    <citation type="submission" date="2024-08" db="EMBL/GenBank/DDBJ databases">
        <title>Tateyamaria sp. nov., isolated from marine algae.</title>
        <authorList>
            <person name="Choi B.J."/>
            <person name="Kim J.M."/>
            <person name="Lee J.K."/>
            <person name="Choi D.G."/>
            <person name="Bayburt H."/>
            <person name="Baek J.H."/>
            <person name="Han D.M."/>
            <person name="Jeon C.O."/>
        </authorList>
    </citation>
    <scope>NUCLEOTIDE SEQUENCE [LARGE SCALE GENOMIC DNA]</scope>
    <source>
        <strain evidence="2 3">KMU-156</strain>
    </source>
</reference>
<accession>A0ABW8USV1</accession>
<protein>
    <submittedName>
        <fullName evidence="2">Uncharacterized protein</fullName>
    </submittedName>
</protein>
<evidence type="ECO:0000313" key="3">
    <source>
        <dbReference type="Proteomes" id="UP001627408"/>
    </source>
</evidence>
<feature type="transmembrane region" description="Helical" evidence="1">
    <location>
        <begin position="21"/>
        <end position="39"/>
    </location>
</feature>
<sequence length="58" mass="6294">MEFWTTPRNAELKLFGMSGKGLGAVLLGVIVLFGLYLSGTGDFLVSLVDVMSADERRD</sequence>
<evidence type="ECO:0000313" key="2">
    <source>
        <dbReference type="EMBL" id="MFL4470002.1"/>
    </source>
</evidence>
<gene>
    <name evidence="2" type="ORF">ACERZ8_09030</name>
</gene>
<keyword evidence="1" id="KW-0472">Membrane</keyword>
<keyword evidence="1" id="KW-0812">Transmembrane</keyword>
<evidence type="ECO:0000256" key="1">
    <source>
        <dbReference type="SAM" id="Phobius"/>
    </source>
</evidence>